<dbReference type="InterPro" id="IPR016036">
    <property type="entry name" value="Malonyl_transacylase_ACP-bd"/>
</dbReference>
<dbReference type="InterPro" id="IPR020807">
    <property type="entry name" value="PKS_DH"/>
</dbReference>
<dbReference type="EMBL" id="MU004321">
    <property type="protein sequence ID" value="KAF2657834.1"/>
    <property type="molecule type" value="Genomic_DNA"/>
</dbReference>
<dbReference type="InterPro" id="IPR036736">
    <property type="entry name" value="ACP-like_sf"/>
</dbReference>
<dbReference type="Pfam" id="PF21089">
    <property type="entry name" value="PKS_DH_N"/>
    <property type="match status" value="1"/>
</dbReference>
<dbReference type="PROSITE" id="PS52004">
    <property type="entry name" value="KS3_2"/>
    <property type="match status" value="1"/>
</dbReference>
<dbReference type="InterPro" id="IPR001242">
    <property type="entry name" value="Condensation_dom"/>
</dbReference>
<dbReference type="GO" id="GO:0006633">
    <property type="term" value="P:fatty acid biosynthetic process"/>
    <property type="evidence" value="ECO:0007669"/>
    <property type="project" value="InterPro"/>
</dbReference>
<dbReference type="GO" id="GO:0004315">
    <property type="term" value="F:3-oxoacyl-[acyl-carrier-protein] synthase activity"/>
    <property type="evidence" value="ECO:0007669"/>
    <property type="project" value="InterPro"/>
</dbReference>
<evidence type="ECO:0000313" key="15">
    <source>
        <dbReference type="EMBL" id="KAF2657834.1"/>
    </source>
</evidence>
<accession>A0A6A6TGU3</accession>
<dbReference type="InterPro" id="IPR014030">
    <property type="entry name" value="Ketoacyl_synth_N"/>
</dbReference>
<evidence type="ECO:0000256" key="11">
    <source>
        <dbReference type="SAM" id="MobiDB-lite"/>
    </source>
</evidence>
<dbReference type="InterPro" id="IPR049552">
    <property type="entry name" value="PKS_DH_N"/>
</dbReference>
<dbReference type="InterPro" id="IPR020845">
    <property type="entry name" value="AMP-binding_CS"/>
</dbReference>
<dbReference type="Proteomes" id="UP000799324">
    <property type="component" value="Unassembled WGS sequence"/>
</dbReference>
<evidence type="ECO:0000256" key="8">
    <source>
        <dbReference type="ARBA" id="ARBA00029443"/>
    </source>
</evidence>
<dbReference type="InterPro" id="IPR009081">
    <property type="entry name" value="PP-bd_ACP"/>
</dbReference>
<dbReference type="Gene3D" id="3.40.50.150">
    <property type="entry name" value="Vaccinia Virus protein VP39"/>
    <property type="match status" value="1"/>
</dbReference>
<dbReference type="InterPro" id="IPR013968">
    <property type="entry name" value="PKS_KR"/>
</dbReference>
<evidence type="ECO:0000256" key="6">
    <source>
        <dbReference type="ARBA" id="ARBA00022737"/>
    </source>
</evidence>
<dbReference type="InterPro" id="IPR016035">
    <property type="entry name" value="Acyl_Trfase/lysoPLipase"/>
</dbReference>
<dbReference type="GO" id="GO:0031177">
    <property type="term" value="F:phosphopantetheine binding"/>
    <property type="evidence" value="ECO:0007669"/>
    <property type="project" value="InterPro"/>
</dbReference>
<dbReference type="SMART" id="SM00825">
    <property type="entry name" value="PKS_KS"/>
    <property type="match status" value="1"/>
</dbReference>
<dbReference type="PROSITE" id="PS00455">
    <property type="entry name" value="AMP_BINDING"/>
    <property type="match status" value="1"/>
</dbReference>
<dbReference type="SMART" id="SM00823">
    <property type="entry name" value="PKS_PP"/>
    <property type="match status" value="2"/>
</dbReference>
<evidence type="ECO:0000256" key="2">
    <source>
        <dbReference type="ARBA" id="ARBA00022553"/>
    </source>
</evidence>
<dbReference type="Gene3D" id="3.40.50.12780">
    <property type="entry name" value="N-terminal domain of ligase-like"/>
    <property type="match status" value="1"/>
</dbReference>
<dbReference type="InterPro" id="IPR001227">
    <property type="entry name" value="Ac_transferase_dom_sf"/>
</dbReference>
<dbReference type="Gene3D" id="3.40.47.10">
    <property type="match status" value="1"/>
</dbReference>
<dbReference type="Pfam" id="PF00668">
    <property type="entry name" value="Condensation"/>
    <property type="match status" value="1"/>
</dbReference>
<evidence type="ECO:0000256" key="3">
    <source>
        <dbReference type="ARBA" id="ARBA00022598"/>
    </source>
</evidence>
<dbReference type="Pfam" id="PF07993">
    <property type="entry name" value="NAD_binding_4"/>
    <property type="match status" value="1"/>
</dbReference>
<dbReference type="SMART" id="SM00827">
    <property type="entry name" value="PKS_AT"/>
    <property type="match status" value="1"/>
</dbReference>
<comment type="similarity">
    <text evidence="9">Belongs to the NRP synthetase family.</text>
</comment>
<dbReference type="Gene3D" id="3.30.559.30">
    <property type="entry name" value="Nonribosomal peptide synthetase, condensation domain"/>
    <property type="match status" value="1"/>
</dbReference>
<dbReference type="Pfam" id="PF00698">
    <property type="entry name" value="Acyl_transf_1"/>
    <property type="match status" value="1"/>
</dbReference>
<evidence type="ECO:0000256" key="1">
    <source>
        <dbReference type="ARBA" id="ARBA00022450"/>
    </source>
</evidence>
<feature type="region of interest" description="Disordered" evidence="11">
    <location>
        <begin position="2472"/>
        <end position="2529"/>
    </location>
</feature>
<dbReference type="SUPFAM" id="SSF53335">
    <property type="entry name" value="S-adenosyl-L-methionine-dependent methyltransferases"/>
    <property type="match status" value="1"/>
</dbReference>
<dbReference type="GO" id="GO:0004312">
    <property type="term" value="F:fatty acid synthase activity"/>
    <property type="evidence" value="ECO:0007669"/>
    <property type="project" value="TreeGrafter"/>
</dbReference>
<keyword evidence="3" id="KW-0436">Ligase</keyword>
<dbReference type="InterPro" id="IPR013120">
    <property type="entry name" value="FAR_NAD-bd"/>
</dbReference>
<proteinExistence type="inferred from homology"/>
<dbReference type="Pfam" id="PF08659">
    <property type="entry name" value="KR"/>
    <property type="match status" value="1"/>
</dbReference>
<keyword evidence="2" id="KW-0597">Phosphoprotein</keyword>
<dbReference type="Gene3D" id="3.40.50.720">
    <property type="entry name" value="NAD(P)-binding Rossmann-like Domain"/>
    <property type="match status" value="3"/>
</dbReference>
<dbReference type="SUPFAM" id="SSF52151">
    <property type="entry name" value="FabD/lysophospholipase-like"/>
    <property type="match status" value="1"/>
</dbReference>
<dbReference type="InterPro" id="IPR050091">
    <property type="entry name" value="PKS_NRPS_Biosynth_Enz"/>
</dbReference>
<keyword evidence="4" id="KW-0489">Methyltransferase</keyword>
<dbReference type="SUPFAM" id="SSF53901">
    <property type="entry name" value="Thiolase-like"/>
    <property type="match status" value="1"/>
</dbReference>
<dbReference type="InterPro" id="IPR045851">
    <property type="entry name" value="AMP-bd_C_sf"/>
</dbReference>
<dbReference type="InterPro" id="IPR057326">
    <property type="entry name" value="KR_dom"/>
</dbReference>
<feature type="compositionally biased region" description="Basic and acidic residues" evidence="11">
    <location>
        <begin position="2490"/>
        <end position="2529"/>
    </location>
</feature>
<dbReference type="GO" id="GO:0008168">
    <property type="term" value="F:methyltransferase activity"/>
    <property type="evidence" value="ECO:0007669"/>
    <property type="project" value="UniProtKB-KW"/>
</dbReference>
<feature type="active site" description="Proton donor; for dehydratase activity" evidence="10">
    <location>
        <position position="1140"/>
    </location>
</feature>
<dbReference type="CDD" id="cd19532">
    <property type="entry name" value="C_PKS-NRPS"/>
    <property type="match status" value="1"/>
</dbReference>
<dbReference type="Pfam" id="PF00109">
    <property type="entry name" value="ketoacyl-synt"/>
    <property type="match status" value="1"/>
</dbReference>
<dbReference type="Gene3D" id="3.30.300.30">
    <property type="match status" value="1"/>
</dbReference>
<dbReference type="PANTHER" id="PTHR43775:SF20">
    <property type="entry name" value="HYBRID PKS-NRPS SYNTHETASE APDA"/>
    <property type="match status" value="1"/>
</dbReference>
<dbReference type="InterPro" id="IPR000873">
    <property type="entry name" value="AMP-dep_synth/lig_dom"/>
</dbReference>
<dbReference type="CDD" id="cd00833">
    <property type="entry name" value="PKS"/>
    <property type="match status" value="1"/>
</dbReference>
<dbReference type="CDD" id="cd05930">
    <property type="entry name" value="A_NRPS"/>
    <property type="match status" value="1"/>
</dbReference>
<dbReference type="InterPro" id="IPR018201">
    <property type="entry name" value="Ketoacyl_synth_AS"/>
</dbReference>
<keyword evidence="7" id="KW-0511">Multifunctional enzyme</keyword>
<dbReference type="PROSITE" id="PS52019">
    <property type="entry name" value="PKS_MFAS_DH"/>
    <property type="match status" value="1"/>
</dbReference>
<dbReference type="InterPro" id="IPR042104">
    <property type="entry name" value="PKS_dehydratase_sf"/>
</dbReference>
<keyword evidence="1" id="KW-0596">Phosphopantetheine</keyword>
<evidence type="ECO:0000259" key="12">
    <source>
        <dbReference type="PROSITE" id="PS50075"/>
    </source>
</evidence>
<dbReference type="InterPro" id="IPR013217">
    <property type="entry name" value="Methyltransf_12"/>
</dbReference>
<dbReference type="InterPro" id="IPR049551">
    <property type="entry name" value="PKS_DH_C"/>
</dbReference>
<evidence type="ECO:0000259" key="14">
    <source>
        <dbReference type="PROSITE" id="PS52019"/>
    </source>
</evidence>
<dbReference type="Pfam" id="PF00550">
    <property type="entry name" value="PP-binding"/>
    <property type="match status" value="2"/>
</dbReference>
<dbReference type="InterPro" id="IPR014043">
    <property type="entry name" value="Acyl_transferase_dom"/>
</dbReference>
<dbReference type="Pfam" id="PF02801">
    <property type="entry name" value="Ketoacyl-synt_C"/>
    <property type="match status" value="1"/>
</dbReference>
<dbReference type="Pfam" id="PF08242">
    <property type="entry name" value="Methyltransf_12"/>
    <property type="match status" value="1"/>
</dbReference>
<dbReference type="GO" id="GO:0009403">
    <property type="term" value="P:toxin biosynthetic process"/>
    <property type="evidence" value="ECO:0007669"/>
    <property type="project" value="UniProtKB-ARBA"/>
</dbReference>
<dbReference type="InterPro" id="IPR016039">
    <property type="entry name" value="Thiolase-like"/>
</dbReference>
<dbReference type="GO" id="GO:0016874">
    <property type="term" value="F:ligase activity"/>
    <property type="evidence" value="ECO:0007669"/>
    <property type="project" value="UniProtKB-KW"/>
</dbReference>
<keyword evidence="6" id="KW-0677">Repeat</keyword>
<evidence type="ECO:0000256" key="7">
    <source>
        <dbReference type="ARBA" id="ARBA00023268"/>
    </source>
</evidence>
<evidence type="ECO:0000259" key="13">
    <source>
        <dbReference type="PROSITE" id="PS52004"/>
    </source>
</evidence>
<evidence type="ECO:0000256" key="10">
    <source>
        <dbReference type="PROSITE-ProRule" id="PRU01363"/>
    </source>
</evidence>
<dbReference type="InterPro" id="IPR049900">
    <property type="entry name" value="PKS_mFAS_DH"/>
</dbReference>
<dbReference type="InterPro" id="IPR042099">
    <property type="entry name" value="ANL_N_sf"/>
</dbReference>
<sequence length="3980" mass="436890">MPARNEPIAVVGSACRFPGQSNTPSKLWELLKAPRDLLKTIPADRFNAEAWYHPDNAHHGTSNVTQSYFLEENVAEFDTQFFNIPPNETEAIDPQQRMLMETVFESLSAAGIPMEKLRGSSTACYVGQMCDDWSGILMRDWDSIPQYAATGISRSIMSNRVSYFFDWHGPSMTIDTACSSSLVAVHEAVNVLRSGDSNVAVACGANLILSPGMYVAESKLKMLSPDGRSRMWDADANGYARGEGIAAVVLKTLSQAIADGDHIDCIIRETGFNQDGRTTGITMPSNVAQASLIRDTYIKAGLDPKNPLDRPQFFHAHGTGTPAGDPQEAEAISRSFFNEGENADDKLFVGSIKTVIGHTEGTAGLASLIGTSLALQHKTIPPNMHLTKLSDKVRPFYDNLEVPVAAKDWPVVPAGQPLRASVNSFGFGGANAHAILESYEPSVHRAVIAAPLFTPLTFSANSEKSLKRMLQASAEFLKENDEVSIHDVAYTLQSRRSALPFKAAISGKTVDALISSIEEASASKDSLGVKSTASKDLSILGVFTGQGAQWPTMGKQLLKSSPYAAKVIADLEQSLQELPEADRPSWSIRAELEAGKKTSRLSEAALSQPLCTAVQVVLVDLLKAAGVSFKAVVGHSSGEIAAAYAAGFVSASDAIRIAYYRGVYAQLAGSSSGSKGSMMAVGTSLEDAQEFCSLEQFEGRLTVAASNGAASVTLSGDEDAIDEAEEIFKDEGKFARKLRVDTAYHSFHMVPCSRPYLEALERAKVTFGEGSSSTTWFSSVTGNTKVTKETLGGQYWVDNMKNPVMFSQAVASAVQGAGPFELAVEVGPHPALKGPAQDNIEAASGVPGTPYTGLLSRGADDVNAFSAGLGYIWERFGAGSVNFDGYEKLASGVSEEKTLVYDFPAYTWDHDTSYWTASRVSGSYKSRDEKPHPILGVKVEEGCTGQQVLWRNLLYPREISWMSGHKLQGQIVFPASGYAAMAVEAIMTLAGENSVSLIELEDFQIARAITFLEESTGIEVAFTMGILSKTDDAITADFQVSSCPRGERAMVLNASGTVTIELGDASIEALATAPVSKFNMVDVDIDRFYNTLTELGYNYSPPFHALTSISRRTDAAIGVMTDVRGSTWEDNLLIHPGILDTAFQTVFAAFSSPGDERLWGIYVPTGIKRIAINPSLAVFPAGKEVQWPWQTSVTSGPEAVPVADIEVFADNGKDVMLEIESIKLVPLSQASSENDEHLFSSFMYNLAKPDGDIAGPNKPTDFDVRLAKDSERFSFYWIHQLLQQITPKDEEQTLVHYQRMLRWCKYKHGQVVNGEHSYVGPEAQYDTLDFVEALMKPYGERSDIGLIRAVGQNLPHVIKTRGNIVEHMVKDGMLDAFYEEGLGLQIANGWEANLAQQAVHRYPRMNIIEIGGGTGGSTRMILPKLGKAFSTYTFTDISAGFFDAAEERFSEYADRMIFRTFDMEKDITEQGYVEGHYDMVLASNVLHAGPDLDFIMSNVRRLVKPGGLLINMEAATYQPSLRNGFAMAGLPGWWCGAETGRPWGPTISVDAWDALFKKTGWSGVDTRPPHMDELHHFTVMVTQAVDDRINFLREPLVIEAPDAKKGHLVIVGGKTDDSADIVGQLEDILAPHYSKIDTIITLEEFADITAEDPPTVLNLSELDAAIMEEIMNDGPEKFDALKDLFVNASDIVWVTKNNRFENPFSRMVPGMARALIKENPHVKFKSLDVDTLNDNSAQLFAEELLRHQKLVQWSNELAPGTIHWSEEPEVHYIDGRAYVPRLKPVDEMNFRYNSQKRAITNDLNPSETTIALAPKLGSYELRQPTPVKLQQKIENGVTIKVSKSLLQTVQIPTAGHFFLCYGTNESDEKVVALSNTSESTVEVPDIWTIPYKGKVDPAQCLLSIAANMYANVVIADAPANSTLLVHDPDPVVAAALFKQAAAKKMRVFCTTSNTEKKGPHWIYVHPQAPSRLLKKKLPKEISTFVYVTGKQEETLIYNISKELPFGCEQRNLSAFFGTNHKVDSPSSRDFIAQYLSRGWSMARASNFAIPAPRATVALKDVTSYSNVKGQLAVVDWETNSEVPVNVHAVDACDAIFKSDKTYLMVGLSGDVGQTLTQWMVRHGARHVVLTSRNPKVSTEWIDNLEEDYGADVRAMKLDITDRDELHAVYNKITRTMPPIAGVAHGAMVLVDNLFQNMEYEDLMTVLKPKVLGAVYLDELFSEDTLDFFILFSSITGVVGNTGQSNYMAGNFFLEALGLQRRNKGLVASVIGISSLVGVGYVERSETFDAGHFKRLGYRNVSEQDVQMLFAEAITQGKPGATGSHEIITGVVPRFANQDGVAAYLQDVKFGHLILERTAEKNDGSGAVQVPVRVQLQTATTEDEAREIMQIGFTSRVKKILRIPEEEEFSDVTSLVEQGVDSLVAVEIRGWFLKEVDVDIPVLKVLGGASIQDLLTEAISHLAPAMIPVMGSASAAPRKINRDAEEEAEREAERKRLEEEKQKAEVERKRAEEEAKKKAEEDKRRAAAEERRMSFDGLKVNPVFQTRRKSIQLNNIVLKKQQEEKRIEAERKAFEAMVNAEVTERQSFGQSRFWFLNQALKDKSTFNMCVLVRLEGKINKKQMENAVTTVGNRHEALRTRFFATGEYMENPMQGIAPSSTIKFEAKRVKGEAGAKEEMEKMTKHTWDLERYDTMKISMLSSSDTMHWLLIACHHIIMDGFSFNVFFADLEKAYKGRRLPVLPTASQYRAFAKLQHDNWEGGLLKDDIQYYRDMIPKDLKPVPLFPFARTSTRLPLASYGANKVEVRIPAAITSKIKAASRKAKATTFHFYLATLQVMMFRLLKDCDDFFVGIADANRVDDKFTPTLGFLLNLLPMRFERNSAATFSEAVTQARNKVYGGLAHSKLPFNILLEQLDIARSSAHTPLFQIFVDYRQGVQERQKYMGVNAHGQDWHIAKSGYDMTLDILENPDGEARLELGLQKQLYTTENAKVLIDGYVSLLTAFAATPDANWGEPEMWQKEMVSKALDAGRGKLSPPMLVRRSQADRSPGGEIDYEFGPTMAHRVDEMIRQHGSKTALKDGSGRAMTYAEMGSRIDSIASTLVSAGATKGARVAVFQQPTADWVCSLLAIFRAGAVYIPLDLRTPLTRLAAIANEAKPHAILADDHTMADTSELGARNARIINASILPAAGDATNNQAQANAPAVILFTSGSTGTPKGIHINHANIIKQVEGFAKQCNVQATGGCVLQQSAYSFDKSLQQIFLALANGAALYVVPAEQRGDPIAQVQIIATEGVTHTAATPSEYMMWFRYAKESLLKCKAWKFALLGGEAATEPLLEEFRNLGLPLRVLNSYGPAEITMSCAKAELSYTTMQHGEPIPVGYLLPNYSAYIVDEKMQPVPIGFSGEIVLSGVGVSSGYLNNEELTQQKFTPDIFGGSGNMYRTGDKGRLGEDGILYCEGRLEGDTQIKLRGVRMELEDIENTILQSSNGALEGAVVTLRGDQDAAFLATHVVFSPTYTEDKDNLLTRLPTLLPLPQYMVPSVFVTLDNLPLTAHLKVDRKAIKVLELPEDDNAVVEEDAELTVTESQLGSIWRDMIPRIPALQPNSNFFYIGGNSLLLVKLQAIIRKTLHANLKLIDIMNAATLSSMARLIDENKVDHIYWESEISLPDVPASKGTSPKKGKDLTVMVTGATGVLGRRLIPQLASDSRIAKVYCVAVRPQDGSARSRIAEQSSKVEVKEGDLTQPRLGLSEQDATVISSSVDVIFHLGANRSFWDSYYELRPHNVHSMRELIKLSASRKIPIHYISSGGVTAYGSSSPPSDGSDGYVASKWAAERMLANASSQLGLPCVAHRPTMASGGISDAPVEVLDELMDLAKKLQKKPLLDGLSGSLGIIPGNVIAKNVADAVFSQTATGFDIIPQYSAFNADVKSLHDRVKGDAELEALEGVPALKWMGMAKKKGWSQFMVGQELTMSNAGEQVISRR</sequence>
<protein>
    <submittedName>
        <fullName evidence="15">Lovastatin nonaketide synthase</fullName>
    </submittedName>
</protein>
<dbReference type="InterPro" id="IPR036291">
    <property type="entry name" value="NAD(P)-bd_dom_sf"/>
</dbReference>
<dbReference type="InterPro" id="IPR032821">
    <property type="entry name" value="PKS_assoc"/>
</dbReference>
<dbReference type="InterPro" id="IPR029063">
    <property type="entry name" value="SAM-dependent_MTases_sf"/>
</dbReference>
<dbReference type="Gene3D" id="3.30.559.10">
    <property type="entry name" value="Chloramphenicol acetyltransferase-like domain"/>
    <property type="match status" value="1"/>
</dbReference>
<organism evidence="15 16">
    <name type="scientific">Lophiostoma macrostomum CBS 122681</name>
    <dbReference type="NCBI Taxonomy" id="1314788"/>
    <lineage>
        <taxon>Eukaryota</taxon>
        <taxon>Fungi</taxon>
        <taxon>Dikarya</taxon>
        <taxon>Ascomycota</taxon>
        <taxon>Pezizomycotina</taxon>
        <taxon>Dothideomycetes</taxon>
        <taxon>Pleosporomycetidae</taxon>
        <taxon>Pleosporales</taxon>
        <taxon>Lophiostomataceae</taxon>
        <taxon>Lophiostoma</taxon>
    </lineage>
</organism>
<dbReference type="NCBIfam" id="TIGR01733">
    <property type="entry name" value="AA-adenyl-dom"/>
    <property type="match status" value="1"/>
</dbReference>
<dbReference type="PROSITE" id="PS00606">
    <property type="entry name" value="KS3_1"/>
    <property type="match status" value="1"/>
</dbReference>
<feature type="domain" description="Ketosynthase family 3 (KS3)" evidence="13">
    <location>
        <begin position="5"/>
        <end position="438"/>
    </location>
</feature>
<dbReference type="InterPro" id="IPR020841">
    <property type="entry name" value="PKS_Beta-ketoAc_synthase_dom"/>
</dbReference>
<evidence type="ECO:0000256" key="5">
    <source>
        <dbReference type="ARBA" id="ARBA00022679"/>
    </source>
</evidence>
<dbReference type="InterPro" id="IPR014031">
    <property type="entry name" value="Ketoacyl_synth_C"/>
</dbReference>
<dbReference type="GO" id="GO:0032259">
    <property type="term" value="P:methylation"/>
    <property type="evidence" value="ECO:0007669"/>
    <property type="project" value="UniProtKB-KW"/>
</dbReference>
<dbReference type="SUPFAM" id="SSF47336">
    <property type="entry name" value="ACP-like"/>
    <property type="match status" value="2"/>
</dbReference>
<dbReference type="Pfam" id="PF16197">
    <property type="entry name" value="KAsynt_C_assoc"/>
    <property type="match status" value="1"/>
</dbReference>
<evidence type="ECO:0000256" key="4">
    <source>
        <dbReference type="ARBA" id="ARBA00022603"/>
    </source>
</evidence>
<dbReference type="PROSITE" id="PS50075">
    <property type="entry name" value="CARRIER"/>
    <property type="match status" value="2"/>
</dbReference>
<dbReference type="SMART" id="SM00822">
    <property type="entry name" value="PKS_KR"/>
    <property type="match status" value="1"/>
</dbReference>
<keyword evidence="16" id="KW-1185">Reference proteome</keyword>
<feature type="domain" description="PKS/mFAS DH" evidence="14">
    <location>
        <begin position="932"/>
        <end position="1233"/>
    </location>
</feature>
<dbReference type="Pfam" id="PF14765">
    <property type="entry name" value="PS-DH"/>
    <property type="match status" value="1"/>
</dbReference>
<dbReference type="OrthoDB" id="329835at2759"/>
<dbReference type="SMART" id="SM00826">
    <property type="entry name" value="PKS_DH"/>
    <property type="match status" value="1"/>
</dbReference>
<gene>
    <name evidence="15" type="ORF">K491DRAFT_676955</name>
</gene>
<evidence type="ECO:0000313" key="16">
    <source>
        <dbReference type="Proteomes" id="UP000799324"/>
    </source>
</evidence>
<dbReference type="InterPro" id="IPR010071">
    <property type="entry name" value="AA_adenyl_dom"/>
</dbReference>
<comment type="similarity">
    <text evidence="8">In the C-terminal section; belongs to the NRP synthetase family.</text>
</comment>
<feature type="domain" description="Carrier" evidence="12">
    <location>
        <begin position="3576"/>
        <end position="3652"/>
    </location>
</feature>
<feature type="active site" description="Proton acceptor; for dehydratase activity" evidence="10">
    <location>
        <position position="965"/>
    </location>
</feature>
<dbReference type="Gene3D" id="3.40.366.10">
    <property type="entry name" value="Malonyl-Coenzyme A Acyl Carrier Protein, domain 2"/>
    <property type="match status" value="1"/>
</dbReference>
<dbReference type="InterPro" id="IPR020806">
    <property type="entry name" value="PKS_PP-bd"/>
</dbReference>
<dbReference type="SUPFAM" id="SSF52777">
    <property type="entry name" value="CoA-dependent acyltransferases"/>
    <property type="match status" value="2"/>
</dbReference>
<dbReference type="SUPFAM" id="SSF51735">
    <property type="entry name" value="NAD(P)-binding Rossmann-fold domains"/>
    <property type="match status" value="2"/>
</dbReference>
<name>A0A6A6TGU3_9PLEO</name>
<dbReference type="Gene3D" id="1.10.1200.10">
    <property type="entry name" value="ACP-like"/>
    <property type="match status" value="2"/>
</dbReference>
<feature type="region of interest" description="C-terminal hotdog fold" evidence="10">
    <location>
        <begin position="1080"/>
        <end position="1233"/>
    </location>
</feature>
<dbReference type="Pfam" id="PF00501">
    <property type="entry name" value="AMP-binding"/>
    <property type="match status" value="1"/>
</dbReference>
<dbReference type="SUPFAM" id="SSF55048">
    <property type="entry name" value="Probable ACP-binding domain of malonyl-CoA ACP transacylase"/>
    <property type="match status" value="1"/>
</dbReference>
<dbReference type="SUPFAM" id="SSF56801">
    <property type="entry name" value="Acetyl-CoA synthetase-like"/>
    <property type="match status" value="1"/>
</dbReference>
<reference evidence="15" key="1">
    <citation type="journal article" date="2020" name="Stud. Mycol.">
        <title>101 Dothideomycetes genomes: a test case for predicting lifestyles and emergence of pathogens.</title>
        <authorList>
            <person name="Haridas S."/>
            <person name="Albert R."/>
            <person name="Binder M."/>
            <person name="Bloem J."/>
            <person name="Labutti K."/>
            <person name="Salamov A."/>
            <person name="Andreopoulos B."/>
            <person name="Baker S."/>
            <person name="Barry K."/>
            <person name="Bills G."/>
            <person name="Bluhm B."/>
            <person name="Cannon C."/>
            <person name="Castanera R."/>
            <person name="Culley D."/>
            <person name="Daum C."/>
            <person name="Ezra D."/>
            <person name="Gonzalez J."/>
            <person name="Henrissat B."/>
            <person name="Kuo A."/>
            <person name="Liang C."/>
            <person name="Lipzen A."/>
            <person name="Lutzoni F."/>
            <person name="Magnuson J."/>
            <person name="Mondo S."/>
            <person name="Nolan M."/>
            <person name="Ohm R."/>
            <person name="Pangilinan J."/>
            <person name="Park H.-J."/>
            <person name="Ramirez L."/>
            <person name="Alfaro M."/>
            <person name="Sun H."/>
            <person name="Tritt A."/>
            <person name="Yoshinaga Y."/>
            <person name="Zwiers L.-H."/>
            <person name="Turgeon B."/>
            <person name="Goodwin S."/>
            <person name="Spatafora J."/>
            <person name="Crous P."/>
            <person name="Grigoriev I."/>
        </authorList>
    </citation>
    <scope>NUCLEOTIDE SEQUENCE</scope>
    <source>
        <strain evidence="15">CBS 122681</strain>
    </source>
</reference>
<dbReference type="InterPro" id="IPR023213">
    <property type="entry name" value="CAT-like_dom_sf"/>
</dbReference>
<keyword evidence="5" id="KW-0808">Transferase</keyword>
<feature type="region of interest" description="N-terminal hotdog fold" evidence="10">
    <location>
        <begin position="932"/>
        <end position="1065"/>
    </location>
</feature>
<dbReference type="Gene3D" id="3.10.129.110">
    <property type="entry name" value="Polyketide synthase dehydratase"/>
    <property type="match status" value="1"/>
</dbReference>
<feature type="domain" description="Carrier" evidence="12">
    <location>
        <begin position="2386"/>
        <end position="2461"/>
    </location>
</feature>
<evidence type="ECO:0000256" key="9">
    <source>
        <dbReference type="ARBA" id="ARBA00029454"/>
    </source>
</evidence>
<dbReference type="PANTHER" id="PTHR43775">
    <property type="entry name" value="FATTY ACID SYNTHASE"/>
    <property type="match status" value="1"/>
</dbReference>